<dbReference type="AlphaFoldDB" id="A0A0N4YIF0"/>
<dbReference type="WBParaSite" id="NBR_0001668601-mRNA-1">
    <property type="protein sequence ID" value="NBR_0001668601-mRNA-1"/>
    <property type="gene ID" value="NBR_0001668601"/>
</dbReference>
<gene>
    <name evidence="1" type="ORF">NBR_LOCUS16687</name>
</gene>
<sequence>MARIMFARSYLWKVYPMTTMRRIFVGFIAYPCNNRNSPSRIHGRRNSL</sequence>
<dbReference type="EMBL" id="UYSL01022341">
    <property type="protein sequence ID" value="VDL80282.1"/>
    <property type="molecule type" value="Genomic_DNA"/>
</dbReference>
<proteinExistence type="predicted"/>
<organism evidence="3">
    <name type="scientific">Nippostrongylus brasiliensis</name>
    <name type="common">Rat hookworm</name>
    <dbReference type="NCBI Taxonomy" id="27835"/>
    <lineage>
        <taxon>Eukaryota</taxon>
        <taxon>Metazoa</taxon>
        <taxon>Ecdysozoa</taxon>
        <taxon>Nematoda</taxon>
        <taxon>Chromadorea</taxon>
        <taxon>Rhabditida</taxon>
        <taxon>Rhabditina</taxon>
        <taxon>Rhabditomorpha</taxon>
        <taxon>Strongyloidea</taxon>
        <taxon>Heligmosomidae</taxon>
        <taxon>Nippostrongylus</taxon>
    </lineage>
</organism>
<reference evidence="3" key="1">
    <citation type="submission" date="2017-02" db="UniProtKB">
        <authorList>
            <consortium name="WormBaseParasite"/>
        </authorList>
    </citation>
    <scope>IDENTIFICATION</scope>
</reference>
<accession>A0A0N4YIF0</accession>
<reference evidence="1 2" key="2">
    <citation type="submission" date="2018-11" db="EMBL/GenBank/DDBJ databases">
        <authorList>
            <consortium name="Pathogen Informatics"/>
        </authorList>
    </citation>
    <scope>NUCLEOTIDE SEQUENCE [LARGE SCALE GENOMIC DNA]</scope>
</reference>
<evidence type="ECO:0000313" key="3">
    <source>
        <dbReference type="WBParaSite" id="NBR_0001668601-mRNA-1"/>
    </source>
</evidence>
<evidence type="ECO:0000313" key="1">
    <source>
        <dbReference type="EMBL" id="VDL80282.1"/>
    </source>
</evidence>
<dbReference type="Proteomes" id="UP000271162">
    <property type="component" value="Unassembled WGS sequence"/>
</dbReference>
<keyword evidence="2" id="KW-1185">Reference proteome</keyword>
<name>A0A0N4YIF0_NIPBR</name>
<protein>
    <submittedName>
        <fullName evidence="1 3">Uncharacterized protein</fullName>
    </submittedName>
</protein>
<evidence type="ECO:0000313" key="2">
    <source>
        <dbReference type="Proteomes" id="UP000271162"/>
    </source>
</evidence>